<proteinExistence type="inferred from homology"/>
<dbReference type="Pfam" id="PF00501">
    <property type="entry name" value="AMP-binding"/>
    <property type="match status" value="1"/>
</dbReference>
<dbReference type="FunFam" id="3.30.300.30:FF:000008">
    <property type="entry name" value="2,3-dihydroxybenzoate-AMP ligase"/>
    <property type="match status" value="1"/>
</dbReference>
<dbReference type="Gene3D" id="3.40.50.12780">
    <property type="entry name" value="N-terminal domain of ligase-like"/>
    <property type="match status" value="1"/>
</dbReference>
<keyword evidence="2" id="KW-0436">Ligase</keyword>
<dbReference type="EMBL" id="PHIG01000063">
    <property type="protein sequence ID" value="PJK27641.1"/>
    <property type="molecule type" value="Genomic_DNA"/>
</dbReference>
<feature type="domain" description="AMP-binding enzyme C-terminal" evidence="7">
    <location>
        <begin position="469"/>
        <end position="543"/>
    </location>
</feature>
<dbReference type="InterPro" id="IPR025110">
    <property type="entry name" value="AMP-bd_C"/>
</dbReference>
<organism evidence="8 9">
    <name type="scientific">Minwuia thermotolerans</name>
    <dbReference type="NCBI Taxonomy" id="2056226"/>
    <lineage>
        <taxon>Bacteria</taxon>
        <taxon>Pseudomonadati</taxon>
        <taxon>Pseudomonadota</taxon>
        <taxon>Alphaproteobacteria</taxon>
        <taxon>Minwuiales</taxon>
        <taxon>Minwuiaceae</taxon>
        <taxon>Minwuia</taxon>
    </lineage>
</organism>
<evidence type="ECO:0000256" key="1">
    <source>
        <dbReference type="ARBA" id="ARBA00006432"/>
    </source>
</evidence>
<keyword evidence="9" id="KW-1185">Reference proteome</keyword>
<evidence type="ECO:0000256" key="5">
    <source>
        <dbReference type="ARBA" id="ARBA00067668"/>
    </source>
</evidence>
<dbReference type="Gene3D" id="3.30.300.30">
    <property type="match status" value="1"/>
</dbReference>
<sequence>MNPLKSLEIDVENFHNRRNDQRWNRVSVGDVLERFTWNEPDKTALIATLDATINPAHARLSYRQANDLMNRISNGLLSLNLKRGTVVALLCDNSNEAWLSKVAIGKAGMVAAPVNAMMAPDVITDALGRVGAACAIADATLWEKLSGAFDAAGVKPVMLVGGPEDGDVPNFDQFIEKQTAEEPDVRIHGDDIWQILFTSGTTAAPKAVMISHTYTYMAAYSYALPITRGLAHESDLRQGVFTPMTYHIGDQICIFAPLVCGGTVVMGRKPEGHNMASAITRERITCLFGGSPQFVEDLIRACHENPKSYDLSSLTVMYYGWAPLAPGSLAAFRKLCAPNASFFEIIGQTECVPCHRFFIDRHLDVFMRNAPAVNHVGLPSPVLASTIMDEEGNDLRGQPGVAGEAVYRSPAIFSGYYKDEEATRESLKFGWFRSGDSFAFDETDELRIMVDRYKDIVKSGGENVSSIRVESVLQQHPAIERAAVIGLPDDRWGEAVTACVIVADGQDMDEKAVIAFCRERLAGFETPKRIVPVKEFPTTVGGKILKYKLRQQLS</sequence>
<dbReference type="Proteomes" id="UP000229498">
    <property type="component" value="Unassembled WGS sequence"/>
</dbReference>
<comment type="catalytic activity">
    <reaction evidence="3">
        <text>3-(methylsulfanyl)propanoate + ATP + CoA = 3-(methylsulfanyl)propanoyl-CoA + AMP + diphosphate</text>
        <dbReference type="Rhea" id="RHEA:43052"/>
        <dbReference type="ChEBI" id="CHEBI:30616"/>
        <dbReference type="ChEBI" id="CHEBI:33019"/>
        <dbReference type="ChEBI" id="CHEBI:49016"/>
        <dbReference type="ChEBI" id="CHEBI:57287"/>
        <dbReference type="ChEBI" id="CHEBI:82815"/>
        <dbReference type="ChEBI" id="CHEBI:456215"/>
        <dbReference type="EC" id="6.2.1.44"/>
    </reaction>
    <physiologicalReaction direction="left-to-right" evidence="3">
        <dbReference type="Rhea" id="RHEA:43053"/>
    </physiologicalReaction>
</comment>
<dbReference type="InterPro" id="IPR042099">
    <property type="entry name" value="ANL_N_sf"/>
</dbReference>
<dbReference type="Pfam" id="PF13193">
    <property type="entry name" value="AMP-binding_C"/>
    <property type="match status" value="1"/>
</dbReference>
<dbReference type="AlphaFoldDB" id="A0A2M9FW14"/>
<evidence type="ECO:0000259" key="7">
    <source>
        <dbReference type="Pfam" id="PF13193"/>
    </source>
</evidence>
<evidence type="ECO:0000259" key="6">
    <source>
        <dbReference type="Pfam" id="PF00501"/>
    </source>
</evidence>
<dbReference type="GO" id="GO:0031956">
    <property type="term" value="F:medium-chain fatty acid-CoA ligase activity"/>
    <property type="evidence" value="ECO:0007669"/>
    <property type="project" value="TreeGrafter"/>
</dbReference>
<evidence type="ECO:0000256" key="4">
    <source>
        <dbReference type="ARBA" id="ARBA00066616"/>
    </source>
</evidence>
<dbReference type="PANTHER" id="PTHR43201">
    <property type="entry name" value="ACYL-COA SYNTHETASE"/>
    <property type="match status" value="1"/>
</dbReference>
<evidence type="ECO:0000256" key="3">
    <source>
        <dbReference type="ARBA" id="ARBA00051915"/>
    </source>
</evidence>
<protein>
    <recommendedName>
        <fullName evidence="5">3-methylmercaptopropionyl-CoA ligase</fullName>
        <ecNumber evidence="4">6.2.1.44</ecNumber>
    </recommendedName>
</protein>
<evidence type="ECO:0000256" key="2">
    <source>
        <dbReference type="ARBA" id="ARBA00022598"/>
    </source>
</evidence>
<reference evidence="8 9" key="1">
    <citation type="submission" date="2017-11" db="EMBL/GenBank/DDBJ databases">
        <title>Draft genome sequence of Rhizobiales bacterium SY3-13.</title>
        <authorList>
            <person name="Sun C."/>
        </authorList>
    </citation>
    <scope>NUCLEOTIDE SEQUENCE [LARGE SCALE GENOMIC DNA]</scope>
    <source>
        <strain evidence="8 9">SY3-13</strain>
    </source>
</reference>
<dbReference type="SUPFAM" id="SSF56801">
    <property type="entry name" value="Acetyl-CoA synthetase-like"/>
    <property type="match status" value="1"/>
</dbReference>
<dbReference type="InterPro" id="IPR000873">
    <property type="entry name" value="AMP-dep_synth/lig_dom"/>
</dbReference>
<dbReference type="EC" id="6.2.1.44" evidence="4"/>
<dbReference type="PANTHER" id="PTHR43201:SF32">
    <property type="entry name" value="2-SUCCINYLBENZOATE--COA LIGASE, CHLOROPLASTIC_PEROXISOMAL"/>
    <property type="match status" value="1"/>
</dbReference>
<gene>
    <name evidence="8" type="ORF">CVT23_21515</name>
</gene>
<accession>A0A2M9FW14</accession>
<evidence type="ECO:0000313" key="8">
    <source>
        <dbReference type="EMBL" id="PJK27641.1"/>
    </source>
</evidence>
<dbReference type="GO" id="GO:0006631">
    <property type="term" value="P:fatty acid metabolic process"/>
    <property type="evidence" value="ECO:0007669"/>
    <property type="project" value="TreeGrafter"/>
</dbReference>
<dbReference type="InterPro" id="IPR045851">
    <property type="entry name" value="AMP-bd_C_sf"/>
</dbReference>
<feature type="domain" description="AMP-dependent synthetase/ligase" evidence="6">
    <location>
        <begin position="38"/>
        <end position="417"/>
    </location>
</feature>
<comment type="similarity">
    <text evidence="1">Belongs to the ATP-dependent AMP-binding enzyme family.</text>
</comment>
<dbReference type="OrthoDB" id="9803968at2"/>
<comment type="caution">
    <text evidence="8">The sequence shown here is derived from an EMBL/GenBank/DDBJ whole genome shotgun (WGS) entry which is preliminary data.</text>
</comment>
<evidence type="ECO:0000313" key="9">
    <source>
        <dbReference type="Proteomes" id="UP000229498"/>
    </source>
</evidence>
<name>A0A2M9FW14_9PROT</name>